<gene>
    <name evidence="1" type="ORF">LCGC14_3044010</name>
</gene>
<comment type="caution">
    <text evidence="1">The sequence shown here is derived from an EMBL/GenBank/DDBJ whole genome shotgun (WGS) entry which is preliminary data.</text>
</comment>
<protein>
    <submittedName>
        <fullName evidence="1">Uncharacterized protein</fullName>
    </submittedName>
</protein>
<sequence length="89" mass="9533">MAKKHKAEIVGILSEEAGGPPMETDLPESKATSELKVGEFVLRAHVLADGRRIIEKKGFDLFLEYLATGGSISGADAQAVEKFVKGFSL</sequence>
<organism evidence="1">
    <name type="scientific">marine sediment metagenome</name>
    <dbReference type="NCBI Taxonomy" id="412755"/>
    <lineage>
        <taxon>unclassified sequences</taxon>
        <taxon>metagenomes</taxon>
        <taxon>ecological metagenomes</taxon>
    </lineage>
</organism>
<name>A0A0F8YWQ1_9ZZZZ</name>
<accession>A0A0F8YWQ1</accession>
<reference evidence="1" key="1">
    <citation type="journal article" date="2015" name="Nature">
        <title>Complex archaea that bridge the gap between prokaryotes and eukaryotes.</title>
        <authorList>
            <person name="Spang A."/>
            <person name="Saw J.H."/>
            <person name="Jorgensen S.L."/>
            <person name="Zaremba-Niedzwiedzka K."/>
            <person name="Martijn J."/>
            <person name="Lind A.E."/>
            <person name="van Eijk R."/>
            <person name="Schleper C."/>
            <person name="Guy L."/>
            <person name="Ettema T.J."/>
        </authorList>
    </citation>
    <scope>NUCLEOTIDE SEQUENCE</scope>
</reference>
<proteinExistence type="predicted"/>
<evidence type="ECO:0000313" key="1">
    <source>
        <dbReference type="EMBL" id="KKK58479.1"/>
    </source>
</evidence>
<dbReference type="AlphaFoldDB" id="A0A0F8YWQ1"/>
<dbReference type="EMBL" id="LAZR01063960">
    <property type="protein sequence ID" value="KKK58479.1"/>
    <property type="molecule type" value="Genomic_DNA"/>
</dbReference>